<dbReference type="OMA" id="GANTHHC"/>
<feature type="transmembrane region" description="Helical" evidence="1">
    <location>
        <begin position="85"/>
        <end position="111"/>
    </location>
</feature>
<dbReference type="PANTHER" id="PTHR45830">
    <property type="entry name" value="SERPENTINE RECEPTOR, CLASS I"/>
    <property type="match status" value="1"/>
</dbReference>
<reference evidence="2 3" key="1">
    <citation type="journal article" date="2003" name="PLoS Biol.">
        <title>The genome sequence of Caenorhabditis briggsae: a platform for comparative genomics.</title>
        <authorList>
            <person name="Stein L.D."/>
            <person name="Bao Z."/>
            <person name="Blasiar D."/>
            <person name="Blumenthal T."/>
            <person name="Brent M.R."/>
            <person name="Chen N."/>
            <person name="Chinwalla A."/>
            <person name="Clarke L."/>
            <person name="Clee C."/>
            <person name="Coghlan A."/>
            <person name="Coulson A."/>
            <person name="D'Eustachio P."/>
            <person name="Fitch D.H."/>
            <person name="Fulton L.A."/>
            <person name="Fulton R.E."/>
            <person name="Griffiths-Jones S."/>
            <person name="Harris T.W."/>
            <person name="Hillier L.W."/>
            <person name="Kamath R."/>
            <person name="Kuwabara P.E."/>
            <person name="Mardis E.R."/>
            <person name="Marra M.A."/>
            <person name="Miner T.L."/>
            <person name="Minx P."/>
            <person name="Mullikin J.C."/>
            <person name="Plumb R.W."/>
            <person name="Rogers J."/>
            <person name="Schein J.E."/>
            <person name="Sohrmann M."/>
            <person name="Spieth J."/>
            <person name="Stajich J.E."/>
            <person name="Wei C."/>
            <person name="Willey D."/>
            <person name="Wilson R.K."/>
            <person name="Durbin R."/>
            <person name="Waterston R.H."/>
        </authorList>
    </citation>
    <scope>NUCLEOTIDE SEQUENCE [LARGE SCALE GENOMIC DNA]</scope>
    <source>
        <strain evidence="2 3">AF16</strain>
    </source>
</reference>
<evidence type="ECO:0000313" key="4">
    <source>
        <dbReference type="WormBase" id="CBG25522"/>
    </source>
</evidence>
<dbReference type="Pfam" id="PF10327">
    <property type="entry name" value="7TM_GPCR_Sri"/>
    <property type="match status" value="1"/>
</dbReference>
<keyword evidence="1" id="KW-0812">Transmembrane</keyword>
<protein>
    <submittedName>
        <fullName evidence="2">Protein CBG25522</fullName>
    </submittedName>
</protein>
<dbReference type="CTD" id="68917008"/>
<feature type="transmembrane region" description="Helical" evidence="1">
    <location>
        <begin position="12"/>
        <end position="33"/>
    </location>
</feature>
<dbReference type="Proteomes" id="UP000008549">
    <property type="component" value="Unassembled WGS sequence"/>
</dbReference>
<dbReference type="RefSeq" id="XP_045098297.1">
    <property type="nucleotide sequence ID" value="XM_045242863.1"/>
</dbReference>
<dbReference type="AlphaFoldDB" id="B6IFP7"/>
<sequence>MNTDFSQPEWLIIHYHVMGVISIILNFFGIYLLLVHCKNLSKFRYFLLVYQVICLITDIHLNFLWQPVPLYPILAGYSLGYLANWIPFHYSMLIVSVLAIFQLNFLVICFMKRHQAVALVLETHRFPETLTKSFYIFSYFFPIIFGALFEILKMTEDEQWDHIRKV</sequence>
<dbReference type="EMBL" id="HE600997">
    <property type="protein sequence ID" value="CAR98727.1"/>
    <property type="molecule type" value="Genomic_DNA"/>
</dbReference>
<feature type="transmembrane region" description="Helical" evidence="1">
    <location>
        <begin position="45"/>
        <end position="65"/>
    </location>
</feature>
<proteinExistence type="predicted"/>
<dbReference type="PANTHER" id="PTHR45830:SF21">
    <property type="entry name" value="SERPENTINE RECEPTOR, CLASS H-RELATED"/>
    <property type="match status" value="1"/>
</dbReference>
<gene>
    <name evidence="2 4" type="ORF">CBG25522</name>
    <name evidence="2" type="ORF">CBG_25522</name>
</gene>
<dbReference type="GeneID" id="68917008"/>
<accession>B6IFP7</accession>
<evidence type="ECO:0000313" key="3">
    <source>
        <dbReference type="Proteomes" id="UP000008549"/>
    </source>
</evidence>
<evidence type="ECO:0000313" key="2">
    <source>
        <dbReference type="EMBL" id="CAR98727.1"/>
    </source>
</evidence>
<organism evidence="2 3">
    <name type="scientific">Caenorhabditis briggsae</name>
    <dbReference type="NCBI Taxonomy" id="6238"/>
    <lineage>
        <taxon>Eukaryota</taxon>
        <taxon>Metazoa</taxon>
        <taxon>Ecdysozoa</taxon>
        <taxon>Nematoda</taxon>
        <taxon>Chromadorea</taxon>
        <taxon>Rhabditida</taxon>
        <taxon>Rhabditina</taxon>
        <taxon>Rhabditomorpha</taxon>
        <taxon>Rhabditoidea</taxon>
        <taxon>Rhabditidae</taxon>
        <taxon>Peloderinae</taxon>
        <taxon>Caenorhabditis</taxon>
    </lineage>
</organism>
<evidence type="ECO:0000256" key="1">
    <source>
        <dbReference type="SAM" id="Phobius"/>
    </source>
</evidence>
<keyword evidence="1" id="KW-1133">Transmembrane helix</keyword>
<dbReference type="InterPro" id="IPR019429">
    <property type="entry name" value="7TM_GPCR_serpentine_rcpt_Sri"/>
</dbReference>
<dbReference type="HOGENOM" id="CLU_096924_0_0_1"/>
<dbReference type="WormBase" id="CBG25522">
    <property type="protein sequence ID" value="CBP40567"/>
    <property type="gene ID" value="WBGene00086936"/>
</dbReference>
<name>B6IFP7_CAEBR</name>
<keyword evidence="1" id="KW-0472">Membrane</keyword>
<dbReference type="InParanoid" id="B6IFP7"/>
<keyword evidence="3" id="KW-1185">Reference proteome</keyword>
<feature type="transmembrane region" description="Helical" evidence="1">
    <location>
        <begin position="132"/>
        <end position="152"/>
    </location>
</feature>
<dbReference type="KEGG" id="cbr:CBG_25522"/>
<reference evidence="2 3" key="2">
    <citation type="journal article" date="2011" name="PLoS Genet.">
        <title>Caenorhabditis briggsae recombinant inbred line genotypes reveal inter-strain incompatibility and the evolution of recombination.</title>
        <authorList>
            <person name="Ross J.A."/>
            <person name="Koboldt D.C."/>
            <person name="Staisch J.E."/>
            <person name="Chamberlin H.M."/>
            <person name="Gupta B.P."/>
            <person name="Miller R.D."/>
            <person name="Baird S.E."/>
            <person name="Haag E.S."/>
        </authorList>
    </citation>
    <scope>NUCLEOTIDE SEQUENCE [LARGE SCALE GENOMIC DNA]</scope>
    <source>
        <strain evidence="2 3">AF16</strain>
    </source>
</reference>